<dbReference type="InterPro" id="IPR036541">
    <property type="entry name" value="PLipase_A1_sf"/>
</dbReference>
<feature type="binding site" description="in dimeric form" evidence="19">
    <location>
        <position position="174"/>
    </location>
    <ligand>
        <name>Ca(2+)</name>
        <dbReference type="ChEBI" id="CHEBI:29108"/>
        <label>1</label>
    </ligand>
</feature>
<feature type="compositionally biased region" description="Basic and acidic residues" evidence="21">
    <location>
        <begin position="1"/>
        <end position="12"/>
    </location>
</feature>
<evidence type="ECO:0000256" key="14">
    <source>
        <dbReference type="ARBA" id="ARBA00022963"/>
    </source>
</evidence>
<evidence type="ECO:0000256" key="18">
    <source>
        <dbReference type="PIRSR" id="PIRSR603187-1"/>
    </source>
</evidence>
<dbReference type="GO" id="GO:0016042">
    <property type="term" value="P:lipid catabolic process"/>
    <property type="evidence" value="ECO:0007669"/>
    <property type="project" value="UniProtKB-KW"/>
</dbReference>
<gene>
    <name evidence="22" type="ORF">D1Z90_05420</name>
</gene>
<evidence type="ECO:0000256" key="8">
    <source>
        <dbReference type="ARBA" id="ARBA00022452"/>
    </source>
</evidence>
<dbReference type="CDD" id="cd00541">
    <property type="entry name" value="OMPLA"/>
    <property type="match status" value="1"/>
</dbReference>
<evidence type="ECO:0000256" key="13">
    <source>
        <dbReference type="ARBA" id="ARBA00022837"/>
    </source>
</evidence>
<comment type="caution">
    <text evidence="22">The sequence shown here is derived from an EMBL/GenBank/DDBJ whole genome shotgun (WGS) entry which is preliminary data.</text>
</comment>
<dbReference type="GO" id="GO:0009279">
    <property type="term" value="C:cell outer membrane"/>
    <property type="evidence" value="ECO:0007669"/>
    <property type="project" value="UniProtKB-SubCell"/>
</dbReference>
<keyword evidence="14 20" id="KW-0442">Lipid degradation</keyword>
<reference evidence="22 23" key="1">
    <citation type="submission" date="2018-09" db="EMBL/GenBank/DDBJ databases">
        <authorList>
            <person name="Wang F."/>
        </authorList>
    </citation>
    <scope>NUCLEOTIDE SEQUENCE [LARGE SCALE GENOMIC DNA]</scope>
    <source>
        <strain evidence="22 23">PLHSC7-2</strain>
    </source>
</reference>
<feature type="region of interest" description="Disordered" evidence="21">
    <location>
        <begin position="1"/>
        <end position="22"/>
    </location>
</feature>
<comment type="catalytic activity">
    <reaction evidence="1 20">
        <text>a 1,2-diacyl-sn-glycero-3-phosphocholine + H2O = a 2-acyl-sn-glycero-3-phosphocholine + a fatty acid + H(+)</text>
        <dbReference type="Rhea" id="RHEA:18689"/>
        <dbReference type="ChEBI" id="CHEBI:15377"/>
        <dbReference type="ChEBI" id="CHEBI:15378"/>
        <dbReference type="ChEBI" id="CHEBI:28868"/>
        <dbReference type="ChEBI" id="CHEBI:57643"/>
        <dbReference type="ChEBI" id="CHEBI:57875"/>
        <dbReference type="EC" id="3.1.1.32"/>
    </reaction>
</comment>
<comment type="function">
    <text evidence="20">Hydrolysis of phosphatidylcholine with phospholipase A2 (EC 3.1.1.4) and phospholipase A1 (EC 3.1.1.32) activities.</text>
</comment>
<feature type="active site" description="Nucleophile" evidence="18">
    <location>
        <position position="166"/>
    </location>
</feature>
<keyword evidence="12 20" id="KW-0378">Hydrolase</keyword>
<evidence type="ECO:0000256" key="16">
    <source>
        <dbReference type="ARBA" id="ARBA00023136"/>
    </source>
</evidence>
<comment type="catalytic activity">
    <reaction evidence="2 20">
        <text>a 1,2-diacyl-sn-glycero-3-phosphocholine + H2O = a 1-acyl-sn-glycero-3-phosphocholine + a fatty acid + H(+)</text>
        <dbReference type="Rhea" id="RHEA:15801"/>
        <dbReference type="ChEBI" id="CHEBI:15377"/>
        <dbReference type="ChEBI" id="CHEBI:15378"/>
        <dbReference type="ChEBI" id="CHEBI:28868"/>
        <dbReference type="ChEBI" id="CHEBI:57643"/>
        <dbReference type="ChEBI" id="CHEBI:58168"/>
        <dbReference type="EC" id="3.1.1.4"/>
    </reaction>
</comment>
<evidence type="ECO:0000256" key="21">
    <source>
        <dbReference type="SAM" id="MobiDB-lite"/>
    </source>
</evidence>
<evidence type="ECO:0000256" key="11">
    <source>
        <dbReference type="ARBA" id="ARBA00022729"/>
    </source>
</evidence>
<evidence type="ECO:0000256" key="12">
    <source>
        <dbReference type="ARBA" id="ARBA00022801"/>
    </source>
</evidence>
<evidence type="ECO:0000256" key="7">
    <source>
        <dbReference type="ARBA" id="ARBA00021726"/>
    </source>
</evidence>
<dbReference type="GO" id="GO:0008970">
    <property type="term" value="F:phospholipase A1 activity"/>
    <property type="evidence" value="ECO:0007669"/>
    <property type="project" value="UniProtKB-EC"/>
</dbReference>
<dbReference type="OrthoDB" id="188433at2"/>
<dbReference type="EMBL" id="QZCH01000004">
    <property type="protein sequence ID" value="RJG49567.1"/>
    <property type="molecule type" value="Genomic_DNA"/>
</dbReference>
<keyword evidence="10 19" id="KW-0479">Metal-binding</keyword>
<dbReference type="PANTHER" id="PTHR40457:SF1">
    <property type="entry name" value="PHOSPHOLIPASE A1"/>
    <property type="match status" value="1"/>
</dbReference>
<sequence>MVCAHDTGEPHTADSAVEASSSELADKLRNTPEEDLSALDKRLIDEVNSYANPFVITPFKPTYILPVNYTSHGYPDIYGDTDLQDIEVKFQISLKMPIWVSKGDVPWAVSFAYSQVSLWQAYNGDESSPFRETNYEPELFATWYTDYNFISDWHLRLIDLSFVHQSNGRGEPLSRSWNRIEGRFAFEKGNWALGLSSWYRIKEDFEDDNNPDLTDYMGHTELGVAYKWGQHTFTAMSRNNIESGFSEGAVQGTWSFPMGQRIKGYVQVFSGYGNSLAEYNHYTNTVGIGIAINDVL</sequence>
<name>A0A418YHN7_9GAMM</name>
<evidence type="ECO:0000313" key="23">
    <source>
        <dbReference type="Proteomes" id="UP000283255"/>
    </source>
</evidence>
<keyword evidence="16" id="KW-0472">Membrane</keyword>
<dbReference type="GO" id="GO:0005509">
    <property type="term" value="F:calcium ion binding"/>
    <property type="evidence" value="ECO:0007669"/>
    <property type="project" value="TreeGrafter"/>
</dbReference>
<evidence type="ECO:0000256" key="4">
    <source>
        <dbReference type="ARBA" id="ARBA00011702"/>
    </source>
</evidence>
<dbReference type="SUPFAM" id="SSF56931">
    <property type="entry name" value="Outer membrane phospholipase A (OMPLA)"/>
    <property type="match status" value="1"/>
</dbReference>
<evidence type="ECO:0000256" key="3">
    <source>
        <dbReference type="ARBA" id="ARBA00010525"/>
    </source>
</evidence>
<protein>
    <recommendedName>
        <fullName evidence="7 20">Phospholipase A1</fullName>
        <ecNumber evidence="5 20">3.1.1.32</ecNumber>
        <ecNumber evidence="6 20">3.1.1.4</ecNumber>
    </recommendedName>
    <alternativeName>
        <fullName evidence="20">Phosphatidylcholine 1-acylhydrolase</fullName>
    </alternativeName>
</protein>
<dbReference type="AlphaFoldDB" id="A0A418YHN7"/>
<reference evidence="22 23" key="2">
    <citation type="submission" date="2019-01" db="EMBL/GenBank/DDBJ databases">
        <title>Motilimonas pumilus sp. nov., isolated from the gut of sea cucumber (Apostichopus japonicus).</title>
        <authorList>
            <person name="Wang F.-Q."/>
            <person name="Ren L.-H."/>
            <person name="Lin Y.-W."/>
            <person name="Sun G.-H."/>
            <person name="Du Z.-J."/>
            <person name="Zhao J.-X."/>
            <person name="Liu X.-J."/>
            <person name="Liu L.-J."/>
        </authorList>
    </citation>
    <scope>NUCLEOTIDE SEQUENCE [LARGE SCALE GENOMIC DNA]</scope>
    <source>
        <strain evidence="22 23">PLHSC7-2</strain>
    </source>
</reference>
<comment type="subunit">
    <text evidence="4 20">Homodimer; dimerization is reversible, and the dimeric form is the active one.</text>
</comment>
<dbReference type="PRINTS" id="PR01486">
    <property type="entry name" value="PHPHLIPASEA1"/>
</dbReference>
<keyword evidence="8" id="KW-1134">Transmembrane beta strand</keyword>
<comment type="cofactor">
    <cofactor evidence="20">
        <name>Ca(2+)</name>
        <dbReference type="ChEBI" id="CHEBI:29108"/>
    </cofactor>
    <text evidence="20">Binds 1 Ca(2+) ion per monomer. In the dimeric form the Ca(2+) is bound by different amino acids with binding of each Ca(2+) shared with ligands coming from each monomer. The Ca(2+) ion may have a role in catalysis.</text>
</comment>
<evidence type="ECO:0000256" key="20">
    <source>
        <dbReference type="RuleBase" id="RU366027"/>
    </source>
</evidence>
<comment type="similarity">
    <text evidence="3 20">Belongs to the phospholipase A1 family.</text>
</comment>
<keyword evidence="17 20" id="KW-0998">Cell outer membrane</keyword>
<feature type="binding site" description="in dimeric form" evidence="19">
    <location>
        <position position="127"/>
    </location>
    <ligand>
        <name>Ca(2+)</name>
        <dbReference type="ChEBI" id="CHEBI:29108"/>
        <label>1</label>
    </ligand>
</feature>
<evidence type="ECO:0000256" key="5">
    <source>
        <dbReference type="ARBA" id="ARBA00013179"/>
    </source>
</evidence>
<dbReference type="InterPro" id="IPR003187">
    <property type="entry name" value="PLipase_A1"/>
</dbReference>
<feature type="binding site" description="in dimeric form" evidence="19">
    <location>
        <position position="169"/>
    </location>
    <ligand>
        <name>Ca(2+)</name>
        <dbReference type="ChEBI" id="CHEBI:29108"/>
        <label>1</label>
    </ligand>
</feature>
<dbReference type="PANTHER" id="PTHR40457">
    <property type="entry name" value="PHOSPHOLIPASE A1"/>
    <property type="match status" value="1"/>
</dbReference>
<dbReference type="GO" id="GO:0004623">
    <property type="term" value="F:phospholipase A2 activity"/>
    <property type="evidence" value="ECO:0007669"/>
    <property type="project" value="UniProtKB-EC"/>
</dbReference>
<evidence type="ECO:0000256" key="19">
    <source>
        <dbReference type="PIRSR" id="PIRSR603187-2"/>
    </source>
</evidence>
<evidence type="ECO:0000256" key="15">
    <source>
        <dbReference type="ARBA" id="ARBA00023098"/>
    </source>
</evidence>
<accession>A0A418YHN7</accession>
<dbReference type="Gene3D" id="2.40.230.10">
    <property type="entry name" value="Phospholipase A1"/>
    <property type="match status" value="1"/>
</dbReference>
<organism evidence="22 23">
    <name type="scientific">Motilimonas pumila</name>
    <dbReference type="NCBI Taxonomy" id="2303987"/>
    <lineage>
        <taxon>Bacteria</taxon>
        <taxon>Pseudomonadati</taxon>
        <taxon>Pseudomonadota</taxon>
        <taxon>Gammaproteobacteria</taxon>
        <taxon>Alteromonadales</taxon>
        <taxon>Alteromonadales genera incertae sedis</taxon>
        <taxon>Motilimonas</taxon>
    </lineage>
</organism>
<dbReference type="Pfam" id="PF02253">
    <property type="entry name" value="PLA1"/>
    <property type="match status" value="1"/>
</dbReference>
<evidence type="ECO:0000256" key="6">
    <source>
        <dbReference type="ARBA" id="ARBA00013278"/>
    </source>
</evidence>
<evidence type="ECO:0000256" key="1">
    <source>
        <dbReference type="ARBA" id="ARBA00000111"/>
    </source>
</evidence>
<proteinExistence type="inferred from homology"/>
<evidence type="ECO:0000256" key="10">
    <source>
        <dbReference type="ARBA" id="ARBA00022723"/>
    </source>
</evidence>
<keyword evidence="15 20" id="KW-0443">Lipid metabolism</keyword>
<evidence type="ECO:0000256" key="2">
    <source>
        <dbReference type="ARBA" id="ARBA00001604"/>
    </source>
</evidence>
<dbReference type="EC" id="3.1.1.4" evidence="6 20"/>
<keyword evidence="13 19" id="KW-0106">Calcium</keyword>
<feature type="active site" description="Nucleophile" evidence="18">
    <location>
        <position position="164"/>
    </location>
</feature>
<keyword evidence="23" id="KW-1185">Reference proteome</keyword>
<keyword evidence="9" id="KW-0812">Transmembrane</keyword>
<evidence type="ECO:0000256" key="9">
    <source>
        <dbReference type="ARBA" id="ARBA00022692"/>
    </source>
</evidence>
<dbReference type="EC" id="3.1.1.32" evidence="5 20"/>
<dbReference type="Proteomes" id="UP000283255">
    <property type="component" value="Unassembled WGS sequence"/>
</dbReference>
<evidence type="ECO:0000313" key="22">
    <source>
        <dbReference type="EMBL" id="RJG49567.1"/>
    </source>
</evidence>
<keyword evidence="11" id="KW-0732">Signal</keyword>
<comment type="subcellular location">
    <subcellularLocation>
        <location evidence="20">Cell outer membrane</location>
        <topology evidence="20">Multi-pass membrane protein</topology>
    </subcellularLocation>
    <text evidence="20">One of the very few enzymes located there.</text>
</comment>
<evidence type="ECO:0000256" key="17">
    <source>
        <dbReference type="ARBA" id="ARBA00023237"/>
    </source>
</evidence>